<keyword evidence="11" id="KW-1185">Reference proteome</keyword>
<feature type="compositionally biased region" description="Low complexity" evidence="6">
    <location>
        <begin position="46"/>
        <end position="76"/>
    </location>
</feature>
<dbReference type="PANTHER" id="PTHR33602">
    <property type="entry name" value="REGULATORY PROTEIN RECX FAMILY PROTEIN"/>
    <property type="match status" value="1"/>
</dbReference>
<protein>
    <recommendedName>
        <fullName evidence="3 5">Regulatory protein RecX</fullName>
    </recommendedName>
</protein>
<dbReference type="InterPro" id="IPR003783">
    <property type="entry name" value="Regulatory_RecX"/>
</dbReference>
<comment type="function">
    <text evidence="5">Modulates RecA activity.</text>
</comment>
<keyword evidence="4 5" id="KW-0963">Cytoplasm</keyword>
<organism evidence="10 11">
    <name type="scientific">Microlunatus elymi</name>
    <dbReference type="NCBI Taxonomy" id="2596828"/>
    <lineage>
        <taxon>Bacteria</taxon>
        <taxon>Bacillati</taxon>
        <taxon>Actinomycetota</taxon>
        <taxon>Actinomycetes</taxon>
        <taxon>Propionibacteriales</taxon>
        <taxon>Propionibacteriaceae</taxon>
        <taxon>Microlunatus</taxon>
    </lineage>
</organism>
<feature type="compositionally biased region" description="Basic and acidic residues" evidence="6">
    <location>
        <begin position="77"/>
        <end position="104"/>
    </location>
</feature>
<comment type="subcellular location">
    <subcellularLocation>
        <location evidence="1 5">Cytoplasm</location>
    </subcellularLocation>
</comment>
<dbReference type="InterPro" id="IPR053924">
    <property type="entry name" value="RecX_HTH_2nd"/>
</dbReference>
<name>A0A516Q174_9ACTN</name>
<dbReference type="OrthoDB" id="5244465at2"/>
<dbReference type="GO" id="GO:0005737">
    <property type="term" value="C:cytoplasm"/>
    <property type="evidence" value="ECO:0007669"/>
    <property type="project" value="UniProtKB-SubCell"/>
</dbReference>
<sequence length="266" mass="29086">MTSDKGPEPVEGPAPVTDGVNKGPESVEGPGLALDPGARSRDERQQIAAAALAEAEQAVRQPAPRRSARQQEQQQPDPRDVRGRREGVRTRRRKVADTDSDRQPGPEADPESVAREIVLRKLTAQQRSRSELAKALKERDVPDDAADVVLDRMEEVGLVDDAAFAESWVQSRQSRRGLSRKALRHELVRKGVDRDDIDNALATVEPDDELAAATALAEKKLRTMSGLDRQVKYRRLAGALARRGFSPGLTSQVLSSVLGDRADPDT</sequence>
<evidence type="ECO:0000256" key="5">
    <source>
        <dbReference type="HAMAP-Rule" id="MF_01114"/>
    </source>
</evidence>
<reference evidence="10 11" key="1">
    <citation type="submission" date="2019-07" db="EMBL/GenBank/DDBJ databases">
        <title>Microlunatus dokdonensis sp. nov. isolated from the rhizospheric soil of the wild plant Elymus tsukushiensis.</title>
        <authorList>
            <person name="Ghim S.-Y."/>
            <person name="Hwang Y.-J."/>
            <person name="Son J.-S."/>
            <person name="Shin J.-H."/>
        </authorList>
    </citation>
    <scope>NUCLEOTIDE SEQUENCE [LARGE SCALE GENOMIC DNA]</scope>
    <source>
        <strain evidence="10 11">KUDC0627</strain>
    </source>
</reference>
<dbReference type="InterPro" id="IPR053925">
    <property type="entry name" value="RecX_HTH_3rd"/>
</dbReference>
<feature type="region of interest" description="Disordered" evidence="6">
    <location>
        <begin position="1"/>
        <end position="115"/>
    </location>
</feature>
<dbReference type="Pfam" id="PF02631">
    <property type="entry name" value="RecX_HTH2"/>
    <property type="match status" value="1"/>
</dbReference>
<evidence type="ECO:0000259" key="8">
    <source>
        <dbReference type="Pfam" id="PF21981"/>
    </source>
</evidence>
<dbReference type="AlphaFoldDB" id="A0A516Q174"/>
<evidence type="ECO:0000256" key="3">
    <source>
        <dbReference type="ARBA" id="ARBA00018111"/>
    </source>
</evidence>
<evidence type="ECO:0000256" key="6">
    <source>
        <dbReference type="SAM" id="MobiDB-lite"/>
    </source>
</evidence>
<feature type="domain" description="RecX first three-helical" evidence="9">
    <location>
        <begin position="114"/>
        <end position="153"/>
    </location>
</feature>
<comment type="similarity">
    <text evidence="2 5">Belongs to the RecX family.</text>
</comment>
<dbReference type="Pfam" id="PF21982">
    <property type="entry name" value="RecX_HTH1"/>
    <property type="match status" value="1"/>
</dbReference>
<evidence type="ECO:0000256" key="1">
    <source>
        <dbReference type="ARBA" id="ARBA00004496"/>
    </source>
</evidence>
<dbReference type="PANTHER" id="PTHR33602:SF1">
    <property type="entry name" value="REGULATORY PROTEIN RECX FAMILY PROTEIN"/>
    <property type="match status" value="1"/>
</dbReference>
<evidence type="ECO:0000313" key="10">
    <source>
        <dbReference type="EMBL" id="QDP97184.1"/>
    </source>
</evidence>
<gene>
    <name evidence="5" type="primary">recX</name>
    <name evidence="10" type="ORF">FOE78_15740</name>
</gene>
<dbReference type="HAMAP" id="MF_01114">
    <property type="entry name" value="RecX"/>
    <property type="match status" value="1"/>
</dbReference>
<dbReference type="InterPro" id="IPR053926">
    <property type="entry name" value="RecX_HTH_1st"/>
</dbReference>
<dbReference type="KEGG" id="mik:FOE78_15740"/>
<evidence type="ECO:0000256" key="2">
    <source>
        <dbReference type="ARBA" id="ARBA00009695"/>
    </source>
</evidence>
<evidence type="ECO:0000256" key="4">
    <source>
        <dbReference type="ARBA" id="ARBA00022490"/>
    </source>
</evidence>
<evidence type="ECO:0000313" key="11">
    <source>
        <dbReference type="Proteomes" id="UP000319263"/>
    </source>
</evidence>
<feature type="domain" description="RecX third three-helical" evidence="8">
    <location>
        <begin position="207"/>
        <end position="254"/>
    </location>
</feature>
<feature type="domain" description="RecX second three-helical" evidence="7">
    <location>
        <begin position="160"/>
        <end position="201"/>
    </location>
</feature>
<dbReference type="EMBL" id="CP041692">
    <property type="protein sequence ID" value="QDP97184.1"/>
    <property type="molecule type" value="Genomic_DNA"/>
</dbReference>
<accession>A0A516Q174</accession>
<evidence type="ECO:0000259" key="7">
    <source>
        <dbReference type="Pfam" id="PF02631"/>
    </source>
</evidence>
<dbReference type="GO" id="GO:0006282">
    <property type="term" value="P:regulation of DNA repair"/>
    <property type="evidence" value="ECO:0007669"/>
    <property type="project" value="UniProtKB-UniRule"/>
</dbReference>
<evidence type="ECO:0000259" key="9">
    <source>
        <dbReference type="Pfam" id="PF21982"/>
    </source>
</evidence>
<dbReference type="InterPro" id="IPR036388">
    <property type="entry name" value="WH-like_DNA-bd_sf"/>
</dbReference>
<dbReference type="Proteomes" id="UP000319263">
    <property type="component" value="Chromosome"/>
</dbReference>
<proteinExistence type="inferred from homology"/>
<dbReference type="Pfam" id="PF21981">
    <property type="entry name" value="RecX_HTH3"/>
    <property type="match status" value="1"/>
</dbReference>
<dbReference type="Gene3D" id="1.10.10.10">
    <property type="entry name" value="Winged helix-like DNA-binding domain superfamily/Winged helix DNA-binding domain"/>
    <property type="match status" value="3"/>
</dbReference>